<dbReference type="InParanoid" id="A0A1Q3B0I1"/>
<accession>A0A1Q3B0I1</accession>
<dbReference type="EMBL" id="BDDD01000201">
    <property type="protein sequence ID" value="GAV61470.1"/>
    <property type="molecule type" value="Genomic_DNA"/>
</dbReference>
<proteinExistence type="predicted"/>
<gene>
    <name evidence="2" type="ORF">CFOL_v3_04997</name>
</gene>
<dbReference type="GO" id="GO:0046983">
    <property type="term" value="F:protein dimerization activity"/>
    <property type="evidence" value="ECO:0007669"/>
    <property type="project" value="InterPro"/>
</dbReference>
<sequence>MRSILDSIHSFDFAFTLHLMRSILAITNELSQALQRKDQDIVNAMTLVKVSKQRLQLFRDEEVSLFCTKHHIVILDMDDMFAILGRPRRRVEQMTNLHHYQVELFYSVIDMQLQELITRFNKVTTELLLCMACLNPSDSFSAFDKHKLIRFAQFYESNFSSVELMVLDDQLETYIIDMRSCNDCFELKEIGDLAKKLVDQKKHIVYPLVYKLMKFALILPVATATVERVFSAMKVVKNQLRNCMRYKWMNDCLVTYIEKDIFDTIDNEKIIKRFQNMKNRRGQL</sequence>
<dbReference type="Pfam" id="PF05699">
    <property type="entry name" value="Dimer_Tnp_hAT"/>
    <property type="match status" value="1"/>
</dbReference>
<evidence type="ECO:0000313" key="2">
    <source>
        <dbReference type="EMBL" id="GAV61470.1"/>
    </source>
</evidence>
<evidence type="ECO:0000259" key="1">
    <source>
        <dbReference type="Pfam" id="PF05699"/>
    </source>
</evidence>
<dbReference type="PANTHER" id="PTHR11697">
    <property type="entry name" value="GENERAL TRANSCRIPTION FACTOR 2-RELATED ZINC FINGER PROTEIN"/>
    <property type="match status" value="1"/>
</dbReference>
<feature type="domain" description="HAT C-terminal dimerisation" evidence="1">
    <location>
        <begin position="201"/>
        <end position="254"/>
    </location>
</feature>
<dbReference type="STRING" id="3775.A0A1Q3B0I1"/>
<dbReference type="Proteomes" id="UP000187406">
    <property type="component" value="Unassembled WGS sequence"/>
</dbReference>
<dbReference type="InterPro" id="IPR008906">
    <property type="entry name" value="HATC_C_dom"/>
</dbReference>
<keyword evidence="3" id="KW-1185">Reference proteome</keyword>
<organism evidence="2 3">
    <name type="scientific">Cephalotus follicularis</name>
    <name type="common">Albany pitcher plant</name>
    <dbReference type="NCBI Taxonomy" id="3775"/>
    <lineage>
        <taxon>Eukaryota</taxon>
        <taxon>Viridiplantae</taxon>
        <taxon>Streptophyta</taxon>
        <taxon>Embryophyta</taxon>
        <taxon>Tracheophyta</taxon>
        <taxon>Spermatophyta</taxon>
        <taxon>Magnoliopsida</taxon>
        <taxon>eudicotyledons</taxon>
        <taxon>Gunneridae</taxon>
        <taxon>Pentapetalae</taxon>
        <taxon>rosids</taxon>
        <taxon>fabids</taxon>
        <taxon>Oxalidales</taxon>
        <taxon>Cephalotaceae</taxon>
        <taxon>Cephalotus</taxon>
    </lineage>
</organism>
<dbReference type="PANTHER" id="PTHR11697:SF230">
    <property type="entry name" value="ZINC FINGER, MYM DOMAIN CONTAINING 1"/>
    <property type="match status" value="1"/>
</dbReference>
<evidence type="ECO:0000313" key="3">
    <source>
        <dbReference type="Proteomes" id="UP000187406"/>
    </source>
</evidence>
<dbReference type="AlphaFoldDB" id="A0A1Q3B0I1"/>
<name>A0A1Q3B0I1_CEPFO</name>
<protein>
    <submittedName>
        <fullName evidence="2">Dimer_Tnp_hAT domain-containing protein</fullName>
    </submittedName>
</protein>
<reference evidence="3" key="1">
    <citation type="submission" date="2016-04" db="EMBL/GenBank/DDBJ databases">
        <title>Cephalotus genome sequencing.</title>
        <authorList>
            <person name="Fukushima K."/>
            <person name="Hasebe M."/>
            <person name="Fang X."/>
        </authorList>
    </citation>
    <scope>NUCLEOTIDE SEQUENCE [LARGE SCALE GENOMIC DNA]</scope>
    <source>
        <strain evidence="3">cv. St1</strain>
    </source>
</reference>
<dbReference type="OrthoDB" id="6778351at2759"/>
<comment type="caution">
    <text evidence="2">The sequence shown here is derived from an EMBL/GenBank/DDBJ whole genome shotgun (WGS) entry which is preliminary data.</text>
</comment>
<dbReference type="InterPro" id="IPR055298">
    <property type="entry name" value="AtLOH3-like"/>
</dbReference>